<sequence>MGTESLVDASHRAASSCIDLNRGKFAKALAIALFGSIAAANPAGAETMSSALVRAYIGNPDMNQQRAGVRAQDENIPRATSGWRPQASATGQVGYNYQDFRQLGTRLNGSTLPTSIGLSVTQNVFNGNRTLNSVRQAESGVFGAREDLRNTEQNVLQNGATAYMNVLRDTAVLELRRNNITVLEEQLRQTRDRFNVGEVTRTDVAQAESSLANSRSEYFVAQANLQNSIANFRQIIGVEPTRLEPARTIEALLPKNMNSAVALALEEHPAIQAVLHAVDQAELQVKLVEGELAPSVNIVGSVQRATDYQGIRNASLVNGQVVGQISVPIYMGGEVYARVRQAKETLAQTRLQADLQRDSVRATVVSAYGQLDSSKAVIQSAKAAVKAAEIALDGIREEAKVGQRTTFDVLFAQQTLLNTRVSLVTAQRDRVVASYNVMAAIGKLSAANLSLNVAEYDPTVHFEQVKDKWIGLRTPDGR</sequence>
<dbReference type="InterPro" id="IPR010130">
    <property type="entry name" value="T1SS_OMP_TolC"/>
</dbReference>
<dbReference type="SUPFAM" id="SSF56954">
    <property type="entry name" value="Outer membrane efflux proteins (OEP)"/>
    <property type="match status" value="1"/>
</dbReference>
<dbReference type="Gene3D" id="1.20.1600.10">
    <property type="entry name" value="Outer membrane efflux proteins (OEP)"/>
    <property type="match status" value="1"/>
</dbReference>
<keyword evidence="5" id="KW-0812">Transmembrane</keyword>
<dbReference type="AlphaFoldDB" id="B8EK97"/>
<dbReference type="NCBIfam" id="TIGR01844">
    <property type="entry name" value="type_I_sec_TolC"/>
    <property type="match status" value="1"/>
</dbReference>
<comment type="similarity">
    <text evidence="2">Belongs to the outer membrane factor (OMF) (TC 1.B.17) family.</text>
</comment>
<evidence type="ECO:0000256" key="7">
    <source>
        <dbReference type="ARBA" id="ARBA00023237"/>
    </source>
</evidence>
<proteinExistence type="inferred from homology"/>
<evidence type="ECO:0000256" key="4">
    <source>
        <dbReference type="ARBA" id="ARBA00022452"/>
    </source>
</evidence>
<comment type="subcellular location">
    <subcellularLocation>
        <location evidence="1">Cell outer membrane</location>
    </subcellularLocation>
</comment>
<keyword evidence="3" id="KW-0813">Transport</keyword>
<name>B8EK97_METSB</name>
<dbReference type="InterPro" id="IPR051906">
    <property type="entry name" value="TolC-like"/>
</dbReference>
<dbReference type="InterPro" id="IPR003423">
    <property type="entry name" value="OMP_efflux"/>
</dbReference>
<dbReference type="Pfam" id="PF02321">
    <property type="entry name" value="OEP"/>
    <property type="match status" value="2"/>
</dbReference>
<keyword evidence="6" id="KW-0472">Membrane</keyword>
<keyword evidence="7" id="KW-0998">Cell outer membrane</keyword>
<evidence type="ECO:0000313" key="8">
    <source>
        <dbReference type="EMBL" id="ACK50637.1"/>
    </source>
</evidence>
<keyword evidence="9" id="KW-1185">Reference proteome</keyword>
<organism evidence="8 9">
    <name type="scientific">Methylocella silvestris (strain DSM 15510 / CIP 108128 / LMG 27833 / NCIMB 13906 / BL2)</name>
    <dbReference type="NCBI Taxonomy" id="395965"/>
    <lineage>
        <taxon>Bacteria</taxon>
        <taxon>Pseudomonadati</taxon>
        <taxon>Pseudomonadota</taxon>
        <taxon>Alphaproteobacteria</taxon>
        <taxon>Hyphomicrobiales</taxon>
        <taxon>Beijerinckiaceae</taxon>
        <taxon>Methylocella</taxon>
    </lineage>
</organism>
<evidence type="ECO:0000313" key="9">
    <source>
        <dbReference type="Proteomes" id="UP000002257"/>
    </source>
</evidence>
<accession>B8EK97</accession>
<dbReference type="GO" id="GO:0015288">
    <property type="term" value="F:porin activity"/>
    <property type="evidence" value="ECO:0007669"/>
    <property type="project" value="TreeGrafter"/>
</dbReference>
<dbReference type="GO" id="GO:0015562">
    <property type="term" value="F:efflux transmembrane transporter activity"/>
    <property type="evidence" value="ECO:0007669"/>
    <property type="project" value="InterPro"/>
</dbReference>
<dbReference type="GO" id="GO:0009279">
    <property type="term" value="C:cell outer membrane"/>
    <property type="evidence" value="ECO:0007669"/>
    <property type="project" value="UniProtKB-SubCell"/>
</dbReference>
<reference evidence="8 9" key="1">
    <citation type="journal article" date="2010" name="J. Bacteriol.">
        <title>Complete genome sequence of the aerobic facultative methanotroph Methylocella silvestris BL2.</title>
        <authorList>
            <person name="Chen Y."/>
            <person name="Crombie A."/>
            <person name="Rahman M.T."/>
            <person name="Dedysh S.N."/>
            <person name="Liesack W."/>
            <person name="Stott M.B."/>
            <person name="Alam M."/>
            <person name="Theisen A.R."/>
            <person name="Murrell J.C."/>
            <person name="Dunfield P.F."/>
        </authorList>
    </citation>
    <scope>NUCLEOTIDE SEQUENCE [LARGE SCALE GENOMIC DNA]</scope>
    <source>
        <strain evidence="9">DSM 15510 / CIP 108128 / LMG 27833 / NCIMB 13906 / BL2</strain>
    </source>
</reference>
<evidence type="ECO:0000256" key="2">
    <source>
        <dbReference type="ARBA" id="ARBA00007613"/>
    </source>
</evidence>
<protein>
    <submittedName>
        <fullName evidence="8">Type I secretion outer membrane protein, TolC family</fullName>
    </submittedName>
</protein>
<dbReference type="eggNOG" id="COG1538">
    <property type="taxonomic scope" value="Bacteria"/>
</dbReference>
<evidence type="ECO:0000256" key="6">
    <source>
        <dbReference type="ARBA" id="ARBA00023136"/>
    </source>
</evidence>
<dbReference type="Proteomes" id="UP000002257">
    <property type="component" value="Chromosome"/>
</dbReference>
<dbReference type="PANTHER" id="PTHR30026">
    <property type="entry name" value="OUTER MEMBRANE PROTEIN TOLC"/>
    <property type="match status" value="1"/>
</dbReference>
<dbReference type="KEGG" id="msl:Msil_1690"/>
<dbReference type="PANTHER" id="PTHR30026:SF22">
    <property type="entry name" value="OUTER MEMBRANE EFFLUX PROTEIN"/>
    <property type="match status" value="1"/>
</dbReference>
<dbReference type="RefSeq" id="WP_012590707.1">
    <property type="nucleotide sequence ID" value="NC_011666.1"/>
</dbReference>
<dbReference type="EMBL" id="CP001280">
    <property type="protein sequence ID" value="ACK50637.1"/>
    <property type="molecule type" value="Genomic_DNA"/>
</dbReference>
<keyword evidence="4" id="KW-1134">Transmembrane beta strand</keyword>
<evidence type="ECO:0000256" key="5">
    <source>
        <dbReference type="ARBA" id="ARBA00022692"/>
    </source>
</evidence>
<dbReference type="HOGENOM" id="CLU_012817_0_1_5"/>
<evidence type="ECO:0000256" key="3">
    <source>
        <dbReference type="ARBA" id="ARBA00022448"/>
    </source>
</evidence>
<gene>
    <name evidence="8" type="ordered locus">Msil_1690</name>
</gene>
<dbReference type="GO" id="GO:1990281">
    <property type="term" value="C:efflux pump complex"/>
    <property type="evidence" value="ECO:0007669"/>
    <property type="project" value="TreeGrafter"/>
</dbReference>
<dbReference type="STRING" id="395965.Msil_1690"/>
<evidence type="ECO:0000256" key="1">
    <source>
        <dbReference type="ARBA" id="ARBA00004442"/>
    </source>
</evidence>